<dbReference type="SUPFAM" id="SSF48056">
    <property type="entry name" value="Di-copper centre-containing domain"/>
    <property type="match status" value="1"/>
</dbReference>
<evidence type="ECO:0000256" key="8">
    <source>
        <dbReference type="ARBA" id="ARBA00023101"/>
    </source>
</evidence>
<evidence type="ECO:0000256" key="3">
    <source>
        <dbReference type="ARBA" id="ARBA00011906"/>
    </source>
</evidence>
<dbReference type="OrthoDB" id="3800131at2759"/>
<dbReference type="EC" id="1.14.18.1" evidence="3"/>
<dbReference type="EMBL" id="ML977565">
    <property type="protein sequence ID" value="KAF2004872.1"/>
    <property type="molecule type" value="Genomic_DNA"/>
</dbReference>
<accession>A0A6A5WT48</accession>
<keyword evidence="6" id="KW-0186">Copper</keyword>
<evidence type="ECO:0000313" key="13">
    <source>
        <dbReference type="Proteomes" id="UP000799779"/>
    </source>
</evidence>
<keyword evidence="7" id="KW-0503">Monooxygenase</keyword>
<sequence length="725" mass="82531">MADFYPITGIQDGLDPKIDAPLRKVHLRLEIDEWYQSQQIVHINQRALFFPAFWTFSQMSPKERLSYFQIAGIHGLPFVSWDEPPQKGETAGEGYCTHNSILFATWHRPYLMLWEQAIYELMKKEFNKYKELGIDQVPDLPELEEALHSWRFPYWDWALKKPTPENKNIRDYTVPEVFYTEKVTVRQPPPLNVADVSNAFYKFTMPEGMTFGDARLKSEDEDPLKNLQVSDLKDQEDGKEFIYPYSKVTTTSRHSTGKSTANTWIEGAQNNGEIVQALRDYPKNVSPGEEEVLRDGNLTASLRDAFYRTTTIKSFKEIATTRTGEGFQRKSYSFDSAEGIHNNLHNWCGGPADIDWSTKTAVQGHMSNVPVAAFDPIFWLHHCNIDRLIAIWQIKNPESWFEDNDKRNIDPGTFAIKRYHQAKAADNLRPFHNKTGNYWTSDEARHVAYCGYTYSGLEKWMYTKSDGSYDGERHIKALNVRLNQDYNSARSAAEKSELTADPGQEGPRLMSMAALQVEAKKAPIDLIGIDDYVINLIYEKFALGGAGYSIHFFIGKVPSQTPYVYDNLSTQVGEVVNFSAEPRNLGITPTGCENCEAQLNDHTQSSGRLILSNALITRWKNQVDHEPEGDGPRILESMRPEHVVKFLKHNLHWRVTSNGLPVHLTSMPSLKISLGVGKADHFADLTKESHFYEYRGAFEVTQGRLGGAGPEHGLYPPGFEYTVPS</sequence>
<dbReference type="AlphaFoldDB" id="A0A6A5WT48"/>
<reference evidence="12" key="1">
    <citation type="journal article" date="2020" name="Stud. Mycol.">
        <title>101 Dothideomycetes genomes: a test case for predicting lifestyles and emergence of pathogens.</title>
        <authorList>
            <person name="Haridas S."/>
            <person name="Albert R."/>
            <person name="Binder M."/>
            <person name="Bloem J."/>
            <person name="Labutti K."/>
            <person name="Salamov A."/>
            <person name="Andreopoulos B."/>
            <person name="Baker S."/>
            <person name="Barry K."/>
            <person name="Bills G."/>
            <person name="Bluhm B."/>
            <person name="Cannon C."/>
            <person name="Castanera R."/>
            <person name="Culley D."/>
            <person name="Daum C."/>
            <person name="Ezra D."/>
            <person name="Gonzalez J."/>
            <person name="Henrissat B."/>
            <person name="Kuo A."/>
            <person name="Liang C."/>
            <person name="Lipzen A."/>
            <person name="Lutzoni F."/>
            <person name="Magnuson J."/>
            <person name="Mondo S."/>
            <person name="Nolan M."/>
            <person name="Ohm R."/>
            <person name="Pangilinan J."/>
            <person name="Park H.-J."/>
            <person name="Ramirez L."/>
            <person name="Alfaro M."/>
            <person name="Sun H."/>
            <person name="Tritt A."/>
            <person name="Yoshinaga Y."/>
            <person name="Zwiers L.-H."/>
            <person name="Turgeon B."/>
            <person name="Goodwin S."/>
            <person name="Spatafora J."/>
            <person name="Crous P."/>
            <person name="Grigoriev I."/>
        </authorList>
    </citation>
    <scope>NUCLEOTIDE SEQUENCE</scope>
    <source>
        <strain evidence="12">CBS 123094</strain>
    </source>
</reference>
<comment type="catalytic activity">
    <reaction evidence="9">
        <text>2 L-dopa + O2 = 2 L-dopaquinone + 2 H2O</text>
        <dbReference type="Rhea" id="RHEA:34287"/>
        <dbReference type="ChEBI" id="CHEBI:15377"/>
        <dbReference type="ChEBI" id="CHEBI:15379"/>
        <dbReference type="ChEBI" id="CHEBI:57504"/>
        <dbReference type="ChEBI" id="CHEBI:57924"/>
        <dbReference type="EC" id="1.14.18.1"/>
    </reaction>
</comment>
<evidence type="ECO:0000256" key="9">
    <source>
        <dbReference type="ARBA" id="ARBA00048233"/>
    </source>
</evidence>
<dbReference type="InterPro" id="IPR002227">
    <property type="entry name" value="Tyrosinase_Cu-bd"/>
</dbReference>
<name>A0A6A5WT48_9PLEO</name>
<evidence type="ECO:0000259" key="11">
    <source>
        <dbReference type="PROSITE" id="PS00498"/>
    </source>
</evidence>
<dbReference type="Gene3D" id="2.60.310.20">
    <property type="match status" value="1"/>
</dbReference>
<keyword evidence="8" id="KW-0470">Melanin biosynthesis</keyword>
<protein>
    <recommendedName>
        <fullName evidence="3">tyrosinase</fullName>
        <ecNumber evidence="3">1.14.18.1</ecNumber>
    </recommendedName>
</protein>
<evidence type="ECO:0000256" key="7">
    <source>
        <dbReference type="ARBA" id="ARBA00023033"/>
    </source>
</evidence>
<dbReference type="InterPro" id="IPR008922">
    <property type="entry name" value="Di-copper_centre_dom_sf"/>
</dbReference>
<dbReference type="Gene3D" id="1.10.1280.10">
    <property type="entry name" value="Di-copper center containing domain from catechol oxidase"/>
    <property type="match status" value="1"/>
</dbReference>
<evidence type="ECO:0000256" key="4">
    <source>
        <dbReference type="ARBA" id="ARBA00022723"/>
    </source>
</evidence>
<evidence type="ECO:0000256" key="1">
    <source>
        <dbReference type="ARBA" id="ARBA00001973"/>
    </source>
</evidence>
<proteinExistence type="inferred from homology"/>
<gene>
    <name evidence="12" type="ORF">P154DRAFT_571624</name>
</gene>
<keyword evidence="4" id="KW-0479">Metal-binding</keyword>
<dbReference type="InterPro" id="IPR041640">
    <property type="entry name" value="Tyrosinase_C"/>
</dbReference>
<evidence type="ECO:0000256" key="10">
    <source>
        <dbReference type="ARBA" id="ARBA00048881"/>
    </source>
</evidence>
<comment type="catalytic activity">
    <reaction evidence="10">
        <text>L-tyrosine + O2 = L-dopaquinone + H2O</text>
        <dbReference type="Rhea" id="RHEA:18117"/>
        <dbReference type="ChEBI" id="CHEBI:15377"/>
        <dbReference type="ChEBI" id="CHEBI:15379"/>
        <dbReference type="ChEBI" id="CHEBI:57924"/>
        <dbReference type="ChEBI" id="CHEBI:58315"/>
        <dbReference type="EC" id="1.14.18.1"/>
    </reaction>
</comment>
<dbReference type="PROSITE" id="PS00498">
    <property type="entry name" value="TYROSINASE_2"/>
    <property type="match status" value="1"/>
</dbReference>
<dbReference type="Pfam" id="PF18132">
    <property type="entry name" value="Tyrosinase_C"/>
    <property type="match status" value="1"/>
</dbReference>
<dbReference type="PANTHER" id="PTHR11474">
    <property type="entry name" value="TYROSINASE FAMILY MEMBER"/>
    <property type="match status" value="1"/>
</dbReference>
<dbReference type="Proteomes" id="UP000799779">
    <property type="component" value="Unassembled WGS sequence"/>
</dbReference>
<dbReference type="GO" id="GO:0046872">
    <property type="term" value="F:metal ion binding"/>
    <property type="evidence" value="ECO:0007669"/>
    <property type="project" value="UniProtKB-KW"/>
</dbReference>
<evidence type="ECO:0000313" key="12">
    <source>
        <dbReference type="EMBL" id="KAF2004872.1"/>
    </source>
</evidence>
<keyword evidence="13" id="KW-1185">Reference proteome</keyword>
<organism evidence="12 13">
    <name type="scientific">Amniculicola lignicola CBS 123094</name>
    <dbReference type="NCBI Taxonomy" id="1392246"/>
    <lineage>
        <taxon>Eukaryota</taxon>
        <taxon>Fungi</taxon>
        <taxon>Dikarya</taxon>
        <taxon>Ascomycota</taxon>
        <taxon>Pezizomycotina</taxon>
        <taxon>Dothideomycetes</taxon>
        <taxon>Pleosporomycetidae</taxon>
        <taxon>Pleosporales</taxon>
        <taxon>Amniculicolaceae</taxon>
        <taxon>Amniculicola</taxon>
    </lineage>
</organism>
<evidence type="ECO:0000256" key="2">
    <source>
        <dbReference type="ARBA" id="ARBA00009928"/>
    </source>
</evidence>
<dbReference type="Pfam" id="PF00264">
    <property type="entry name" value="Tyrosinase"/>
    <property type="match status" value="1"/>
</dbReference>
<dbReference type="GO" id="GO:0004503">
    <property type="term" value="F:tyrosinase activity"/>
    <property type="evidence" value="ECO:0007669"/>
    <property type="project" value="UniProtKB-EC"/>
</dbReference>
<dbReference type="PANTHER" id="PTHR11474:SF76">
    <property type="entry name" value="SHKT DOMAIN-CONTAINING PROTEIN"/>
    <property type="match status" value="1"/>
</dbReference>
<comment type="similarity">
    <text evidence="2">Belongs to the tyrosinase family.</text>
</comment>
<keyword evidence="5" id="KW-0560">Oxidoreductase</keyword>
<feature type="domain" description="Tyrosinase copper-binding" evidence="11">
    <location>
        <begin position="375"/>
        <end position="386"/>
    </location>
</feature>
<comment type="cofactor">
    <cofactor evidence="1">
        <name>Cu(2+)</name>
        <dbReference type="ChEBI" id="CHEBI:29036"/>
    </cofactor>
</comment>
<dbReference type="GO" id="GO:0042438">
    <property type="term" value="P:melanin biosynthetic process"/>
    <property type="evidence" value="ECO:0007669"/>
    <property type="project" value="UniProtKB-KW"/>
</dbReference>
<dbReference type="PRINTS" id="PR00092">
    <property type="entry name" value="TYROSINASE"/>
</dbReference>
<evidence type="ECO:0000256" key="5">
    <source>
        <dbReference type="ARBA" id="ARBA00023002"/>
    </source>
</evidence>
<dbReference type="InterPro" id="IPR050316">
    <property type="entry name" value="Tyrosinase/Hemocyanin"/>
</dbReference>
<evidence type="ECO:0000256" key="6">
    <source>
        <dbReference type="ARBA" id="ARBA00023008"/>
    </source>
</evidence>